<evidence type="ECO:0000313" key="2">
    <source>
        <dbReference type="Proteomes" id="UP001176941"/>
    </source>
</evidence>
<sequence length="129" mass="13753">MHTMARKPNCLTLQNSLTEEDRGEGADLRNTGNMRSVRLKSRSACVQDPLVVSHRDMVCLLCRFSPVLTLCDPMDCGPPGSSVHGILQARILESGLPCLPPGTLPNSGIKSVSLMSPALLGGFFTTSAT</sequence>
<organism evidence="1 2">
    <name type="scientific">Rangifer tarandus platyrhynchus</name>
    <name type="common">Svalbard reindeer</name>
    <dbReference type="NCBI Taxonomy" id="3082113"/>
    <lineage>
        <taxon>Eukaryota</taxon>
        <taxon>Metazoa</taxon>
        <taxon>Chordata</taxon>
        <taxon>Craniata</taxon>
        <taxon>Vertebrata</taxon>
        <taxon>Euteleostomi</taxon>
        <taxon>Mammalia</taxon>
        <taxon>Eutheria</taxon>
        <taxon>Laurasiatheria</taxon>
        <taxon>Artiodactyla</taxon>
        <taxon>Ruminantia</taxon>
        <taxon>Pecora</taxon>
        <taxon>Cervidae</taxon>
        <taxon>Odocoileinae</taxon>
        <taxon>Rangifer</taxon>
    </lineage>
</organism>
<proteinExistence type="predicted"/>
<name>A0ABN8Z8L7_RANTA</name>
<evidence type="ECO:0000313" key="1">
    <source>
        <dbReference type="EMBL" id="CAI9170252.1"/>
    </source>
</evidence>
<accession>A0ABN8Z8L7</accession>
<dbReference type="Proteomes" id="UP001176941">
    <property type="component" value="Chromosome 3"/>
</dbReference>
<reference evidence="1" key="1">
    <citation type="submission" date="2023-04" db="EMBL/GenBank/DDBJ databases">
        <authorList>
            <consortium name="ELIXIR-Norway"/>
        </authorList>
    </citation>
    <scope>NUCLEOTIDE SEQUENCE [LARGE SCALE GENOMIC DNA]</scope>
</reference>
<gene>
    <name evidence="1" type="ORF">MRATA1EN1_LOCUS19214</name>
</gene>
<keyword evidence="2" id="KW-1185">Reference proteome</keyword>
<protein>
    <submittedName>
        <fullName evidence="1">Uncharacterized protein</fullName>
    </submittedName>
</protein>
<dbReference type="EMBL" id="OX459939">
    <property type="protein sequence ID" value="CAI9170252.1"/>
    <property type="molecule type" value="Genomic_DNA"/>
</dbReference>